<evidence type="ECO:0000313" key="4">
    <source>
        <dbReference type="EMBL" id="CAB4150758.1"/>
    </source>
</evidence>
<dbReference type="EMBL" id="LR796980">
    <property type="protein sequence ID" value="CAB4179524.1"/>
    <property type="molecule type" value="Genomic_DNA"/>
</dbReference>
<accession>A0A6J5QIW8</accession>
<evidence type="ECO:0000313" key="7">
    <source>
        <dbReference type="EMBL" id="CAB4179524.1"/>
    </source>
</evidence>
<dbReference type="EMBL" id="LR796709">
    <property type="protein sequence ID" value="CAB4161569.1"/>
    <property type="molecule type" value="Genomic_DNA"/>
</dbReference>
<dbReference type="EMBL" id="LR797180">
    <property type="protein sequence ID" value="CAB4191990.1"/>
    <property type="molecule type" value="Genomic_DNA"/>
</dbReference>
<evidence type="ECO:0000313" key="5">
    <source>
        <dbReference type="EMBL" id="CAB4161569.1"/>
    </source>
</evidence>
<dbReference type="EMBL" id="LR796917">
    <property type="protein sequence ID" value="CAB4174458.1"/>
    <property type="molecule type" value="Genomic_DNA"/>
</dbReference>
<evidence type="ECO:0000313" key="9">
    <source>
        <dbReference type="EMBL" id="CAB4191990.1"/>
    </source>
</evidence>
<dbReference type="EMBL" id="LR796461">
    <property type="protein sequence ID" value="CAB4146151.1"/>
    <property type="molecule type" value="Genomic_DNA"/>
</dbReference>
<evidence type="ECO:0000256" key="1">
    <source>
        <dbReference type="SAM" id="Phobius"/>
    </source>
</evidence>
<evidence type="ECO:0000313" key="8">
    <source>
        <dbReference type="EMBL" id="CAB4188207.1"/>
    </source>
</evidence>
<dbReference type="EMBL" id="LR797434">
    <property type="protein sequence ID" value="CAB4216237.1"/>
    <property type="molecule type" value="Genomic_DNA"/>
</dbReference>
<reference evidence="7" key="1">
    <citation type="submission" date="2020-05" db="EMBL/GenBank/DDBJ databases">
        <authorList>
            <person name="Chiriac C."/>
            <person name="Salcher M."/>
            <person name="Ghai R."/>
            <person name="Kavagutti S V."/>
        </authorList>
    </citation>
    <scope>NUCLEOTIDE SEQUENCE</scope>
</reference>
<gene>
    <name evidence="7" type="ORF">UFOVP1031_131</name>
    <name evidence="8" type="ORF">UFOVP1172_4</name>
    <name evidence="9" type="ORF">UFOVP1240_66</name>
    <name evidence="10" type="ORF">UFOVP1486_123</name>
    <name evidence="12" type="ORF">UFOVP1578_46</name>
    <name evidence="11" type="ORF">UFOVP1630_38</name>
    <name evidence="2" type="ORF">UFOVP288_83</name>
    <name evidence="3" type="ORF">UFOVP483_113</name>
    <name evidence="4" type="ORF">UFOVP573_32</name>
    <name evidence="5" type="ORF">UFOVP769_83</name>
    <name evidence="6" type="ORF">UFOVP962_51</name>
</gene>
<evidence type="ECO:0000313" key="12">
    <source>
        <dbReference type="EMBL" id="CAB5230647.1"/>
    </source>
</evidence>
<evidence type="ECO:0000313" key="6">
    <source>
        <dbReference type="EMBL" id="CAB4174458.1"/>
    </source>
</evidence>
<name>A0A6J5QIW8_9CAUD</name>
<keyword evidence="1" id="KW-0472">Membrane</keyword>
<protein>
    <submittedName>
        <fullName evidence="7">Uncharacterized protein</fullName>
    </submittedName>
</protein>
<evidence type="ECO:0000313" key="10">
    <source>
        <dbReference type="EMBL" id="CAB4216237.1"/>
    </source>
</evidence>
<proteinExistence type="predicted"/>
<dbReference type="EMBL" id="LR796548">
    <property type="protein sequence ID" value="CAB4150758.1"/>
    <property type="molecule type" value="Genomic_DNA"/>
</dbReference>
<organism evidence="7">
    <name type="scientific">uncultured Caudovirales phage</name>
    <dbReference type="NCBI Taxonomy" id="2100421"/>
    <lineage>
        <taxon>Viruses</taxon>
        <taxon>Duplodnaviria</taxon>
        <taxon>Heunggongvirae</taxon>
        <taxon>Uroviricota</taxon>
        <taxon>Caudoviricetes</taxon>
        <taxon>Peduoviridae</taxon>
        <taxon>Maltschvirus</taxon>
        <taxon>Maltschvirus maltsch</taxon>
    </lineage>
</organism>
<dbReference type="EMBL" id="LR796305">
    <property type="protein sequence ID" value="CAB4135686.1"/>
    <property type="molecule type" value="Genomic_DNA"/>
</dbReference>
<feature type="transmembrane region" description="Helical" evidence="1">
    <location>
        <begin position="45"/>
        <end position="66"/>
    </location>
</feature>
<evidence type="ECO:0000313" key="11">
    <source>
        <dbReference type="EMBL" id="CAB4219956.1"/>
    </source>
</evidence>
<keyword evidence="1" id="KW-1133">Transmembrane helix</keyword>
<dbReference type="EMBL" id="LR797492">
    <property type="protein sequence ID" value="CAB4219956.1"/>
    <property type="molecule type" value="Genomic_DNA"/>
</dbReference>
<dbReference type="EMBL" id="LR797130">
    <property type="protein sequence ID" value="CAB4188207.1"/>
    <property type="molecule type" value="Genomic_DNA"/>
</dbReference>
<evidence type="ECO:0000313" key="3">
    <source>
        <dbReference type="EMBL" id="CAB4146151.1"/>
    </source>
</evidence>
<keyword evidence="1" id="KW-0812">Transmembrane</keyword>
<dbReference type="EMBL" id="LR798423">
    <property type="protein sequence ID" value="CAB5230647.1"/>
    <property type="molecule type" value="Genomic_DNA"/>
</dbReference>
<evidence type="ECO:0000313" key="2">
    <source>
        <dbReference type="EMBL" id="CAB4135686.1"/>
    </source>
</evidence>
<sequence>MDLDSNDELYTDIAMQMLSAYLNNDKNVTNELMHSYSTDNEEDPAFMPGVIFGCMLHLGVLLATIAESSSMTIEEAFSHYANSYNLEMREQMSMIPTLHQGVARQLFEVLREENL</sequence>